<organism evidence="2 3">
    <name type="scientific">Anaeromyces robustus</name>
    <dbReference type="NCBI Taxonomy" id="1754192"/>
    <lineage>
        <taxon>Eukaryota</taxon>
        <taxon>Fungi</taxon>
        <taxon>Fungi incertae sedis</taxon>
        <taxon>Chytridiomycota</taxon>
        <taxon>Chytridiomycota incertae sedis</taxon>
        <taxon>Neocallimastigomycetes</taxon>
        <taxon>Neocallimastigales</taxon>
        <taxon>Neocallimastigaceae</taxon>
        <taxon>Anaeromyces</taxon>
    </lineage>
</organism>
<accession>A0A1Y1WQN2</accession>
<keyword evidence="3" id="KW-1185">Reference proteome</keyword>
<dbReference type="Gene3D" id="3.30.710.10">
    <property type="entry name" value="Potassium Channel Kv1.1, Chain A"/>
    <property type="match status" value="1"/>
</dbReference>
<evidence type="ECO:0000256" key="1">
    <source>
        <dbReference type="SAM" id="MobiDB-lite"/>
    </source>
</evidence>
<feature type="region of interest" description="Disordered" evidence="1">
    <location>
        <begin position="47"/>
        <end position="71"/>
    </location>
</feature>
<dbReference type="InterPro" id="IPR011333">
    <property type="entry name" value="SKP1/BTB/POZ_sf"/>
</dbReference>
<dbReference type="Proteomes" id="UP000193944">
    <property type="component" value="Unassembled WGS sequence"/>
</dbReference>
<dbReference type="PANTHER" id="PTHR47369">
    <property type="entry name" value="BTB/POZ DOMAIN-CONTAINING PROTEIN"/>
    <property type="match status" value="1"/>
</dbReference>
<evidence type="ECO:0008006" key="4">
    <source>
        <dbReference type="Google" id="ProtNLM"/>
    </source>
</evidence>
<dbReference type="OrthoDB" id="6359943at2759"/>
<feature type="compositionally biased region" description="Low complexity" evidence="1">
    <location>
        <begin position="47"/>
        <end position="63"/>
    </location>
</feature>
<sequence>MLQNLESEIQNKWNVPSNTNSVSPSKVVENIKQNNKVNQKNEINNKTEVQNNNNNENKEFNSNLRPELPNVSNENMNTTTDTPVDNTIPNVLYNQQHQYHQHQQKQQMQMSYHDIICDHLFQCFTHSIYTDLKVRFQGGGIIQDATFFLHKIICIRSPLLAQLISETETNQMNLRYPVLDIVIPINDMNITAKGLSISLGHLYSSYAHHHLLNSENPNSAEHSKLLRSVLASAHFLRLPDLCNIAANLIYTNINRHTVLDYCHFVNQPNFITHYDNFSKNIYDCVYNCLCKNVVKELTELNRQDIWQDREGQGYKQLIELFSELPFEWMKKVVESKDFITPSEIDRYYFARELISLRARKQLPVVIGEENVVLAFGISKNSNITIVRKSPKNPTGSQERKVWKYMDK</sequence>
<evidence type="ECO:0000313" key="2">
    <source>
        <dbReference type="EMBL" id="ORX75830.1"/>
    </source>
</evidence>
<reference evidence="2 3" key="1">
    <citation type="submission" date="2016-08" db="EMBL/GenBank/DDBJ databases">
        <title>A Parts List for Fungal Cellulosomes Revealed by Comparative Genomics.</title>
        <authorList>
            <consortium name="DOE Joint Genome Institute"/>
            <person name="Haitjema C.H."/>
            <person name="Gilmore S.P."/>
            <person name="Henske J.K."/>
            <person name="Solomon K.V."/>
            <person name="De Groot R."/>
            <person name="Kuo A."/>
            <person name="Mondo S.J."/>
            <person name="Salamov A.A."/>
            <person name="Labutti K."/>
            <person name="Zhao Z."/>
            <person name="Chiniquy J."/>
            <person name="Barry K."/>
            <person name="Brewer H.M."/>
            <person name="Purvine S.O."/>
            <person name="Wright A.T."/>
            <person name="Boxma B."/>
            <person name="Van Alen T."/>
            <person name="Hackstein J.H."/>
            <person name="Baker S.E."/>
            <person name="Grigoriev I.V."/>
            <person name="O'Malley M.A."/>
        </authorList>
    </citation>
    <scope>NUCLEOTIDE SEQUENCE [LARGE SCALE GENOMIC DNA]</scope>
    <source>
        <strain evidence="2 3">S4</strain>
    </source>
</reference>
<dbReference type="PANTHER" id="PTHR47369:SF2">
    <property type="entry name" value="BTB_POZ DOMAIN-CONTAINING PROTEIN 2"/>
    <property type="match status" value="1"/>
</dbReference>
<feature type="region of interest" description="Disordered" evidence="1">
    <location>
        <begin position="1"/>
        <end position="24"/>
    </location>
</feature>
<comment type="caution">
    <text evidence="2">The sequence shown here is derived from an EMBL/GenBank/DDBJ whole genome shotgun (WGS) entry which is preliminary data.</text>
</comment>
<evidence type="ECO:0000313" key="3">
    <source>
        <dbReference type="Proteomes" id="UP000193944"/>
    </source>
</evidence>
<feature type="compositionally biased region" description="Polar residues" evidence="1">
    <location>
        <begin position="1"/>
        <end position="13"/>
    </location>
</feature>
<reference evidence="2 3" key="2">
    <citation type="submission" date="2016-08" db="EMBL/GenBank/DDBJ databases">
        <title>Pervasive Adenine N6-methylation of Active Genes in Fungi.</title>
        <authorList>
            <consortium name="DOE Joint Genome Institute"/>
            <person name="Mondo S.J."/>
            <person name="Dannebaum R.O."/>
            <person name="Kuo R.C."/>
            <person name="Labutti K."/>
            <person name="Haridas S."/>
            <person name="Kuo A."/>
            <person name="Salamov A."/>
            <person name="Ahrendt S.R."/>
            <person name="Lipzen A."/>
            <person name="Sullivan W."/>
            <person name="Andreopoulos W.B."/>
            <person name="Clum A."/>
            <person name="Lindquist E."/>
            <person name="Daum C."/>
            <person name="Ramamoorthy G.K."/>
            <person name="Gryganskyi A."/>
            <person name="Culley D."/>
            <person name="Magnuson J.K."/>
            <person name="James T.Y."/>
            <person name="O'Malley M.A."/>
            <person name="Stajich J.E."/>
            <person name="Spatafora J.W."/>
            <person name="Visel A."/>
            <person name="Grigoriev I.V."/>
        </authorList>
    </citation>
    <scope>NUCLEOTIDE SEQUENCE [LARGE SCALE GENOMIC DNA]</scope>
    <source>
        <strain evidence="2 3">S4</strain>
    </source>
</reference>
<protein>
    <recommendedName>
        <fullName evidence="4">BTB domain-containing protein</fullName>
    </recommendedName>
</protein>
<name>A0A1Y1WQN2_9FUNG</name>
<proteinExistence type="predicted"/>
<dbReference type="STRING" id="1754192.A0A1Y1WQN2"/>
<feature type="compositionally biased region" description="Low complexity" evidence="1">
    <location>
        <begin position="14"/>
        <end position="24"/>
    </location>
</feature>
<dbReference type="AlphaFoldDB" id="A0A1Y1WQN2"/>
<dbReference type="EMBL" id="MCFG01000334">
    <property type="protein sequence ID" value="ORX75830.1"/>
    <property type="molecule type" value="Genomic_DNA"/>
</dbReference>
<gene>
    <name evidence="2" type="ORF">BCR32DRAFT_284822</name>
</gene>